<keyword evidence="2" id="KW-1185">Reference proteome</keyword>
<proteinExistence type="predicted"/>
<name>A0A7S7NVX7_PALFE</name>
<reference evidence="1 2" key="1">
    <citation type="submission" date="2020-10" db="EMBL/GenBank/DDBJ databases">
        <title>Complete genome sequence of Paludibaculum fermentans P105T, a facultatively anaerobic acidobacterium capable of dissimilatory Fe(III) reduction.</title>
        <authorList>
            <person name="Dedysh S.N."/>
            <person name="Beletsky A.V."/>
            <person name="Kulichevskaya I.S."/>
            <person name="Mardanov A.V."/>
            <person name="Ravin N.V."/>
        </authorList>
    </citation>
    <scope>NUCLEOTIDE SEQUENCE [LARGE SCALE GENOMIC DNA]</scope>
    <source>
        <strain evidence="1 2">P105</strain>
    </source>
</reference>
<evidence type="ECO:0000313" key="1">
    <source>
        <dbReference type="EMBL" id="QOY90797.1"/>
    </source>
</evidence>
<organism evidence="1 2">
    <name type="scientific">Paludibaculum fermentans</name>
    <dbReference type="NCBI Taxonomy" id="1473598"/>
    <lineage>
        <taxon>Bacteria</taxon>
        <taxon>Pseudomonadati</taxon>
        <taxon>Acidobacteriota</taxon>
        <taxon>Terriglobia</taxon>
        <taxon>Bryobacterales</taxon>
        <taxon>Bryobacteraceae</taxon>
        <taxon>Paludibaculum</taxon>
    </lineage>
</organism>
<dbReference type="EMBL" id="CP063849">
    <property type="protein sequence ID" value="QOY90797.1"/>
    <property type="molecule type" value="Genomic_DNA"/>
</dbReference>
<protein>
    <submittedName>
        <fullName evidence="1">Uncharacterized protein</fullName>
    </submittedName>
</protein>
<gene>
    <name evidence="1" type="ORF">IRI77_12870</name>
</gene>
<evidence type="ECO:0000313" key="2">
    <source>
        <dbReference type="Proteomes" id="UP000593892"/>
    </source>
</evidence>
<dbReference type="RefSeq" id="WP_194452454.1">
    <property type="nucleotide sequence ID" value="NZ_CP063849.1"/>
</dbReference>
<sequence>MPADAHPVDALEQLFALEDSSSSPVKVAITELLSIAPLPWPLDKVVQKFKAHHSADSSDRIGIMLKTCMDEVRKHAAELQFLRETVSAEEVARREAALKDLMLDASRKAEATRSLERVRRIGMILATSAIESKSINEDEVEEMMRVAMSLSDADVLILKAAIQLFDQETTAKSEARNSISARAWMAVGHQTGGIAGDELASIGAKLQSFGLASRIQGMTGDTDSFAILPRGRRFIAYIGTIVGQQASGGL</sequence>
<dbReference type="Proteomes" id="UP000593892">
    <property type="component" value="Chromosome"/>
</dbReference>
<dbReference type="KEGG" id="pfer:IRI77_12870"/>
<dbReference type="AlphaFoldDB" id="A0A7S7NVX7"/>
<accession>A0A7S7NVX7</accession>